<dbReference type="PROSITE" id="PS00217">
    <property type="entry name" value="SUGAR_TRANSPORT_2"/>
    <property type="match status" value="1"/>
</dbReference>
<keyword evidence="2" id="KW-0813">Transport</keyword>
<dbReference type="Gene3D" id="1.20.1250.20">
    <property type="entry name" value="MFS general substrate transporter like domains"/>
    <property type="match status" value="1"/>
</dbReference>
<organism evidence="10 11">
    <name type="scientific">Euphydryas editha</name>
    <name type="common">Edith's checkerspot</name>
    <dbReference type="NCBI Taxonomy" id="104508"/>
    <lineage>
        <taxon>Eukaryota</taxon>
        <taxon>Metazoa</taxon>
        <taxon>Ecdysozoa</taxon>
        <taxon>Arthropoda</taxon>
        <taxon>Hexapoda</taxon>
        <taxon>Insecta</taxon>
        <taxon>Pterygota</taxon>
        <taxon>Neoptera</taxon>
        <taxon>Endopterygota</taxon>
        <taxon>Lepidoptera</taxon>
        <taxon>Glossata</taxon>
        <taxon>Ditrysia</taxon>
        <taxon>Papilionoidea</taxon>
        <taxon>Nymphalidae</taxon>
        <taxon>Nymphalinae</taxon>
        <taxon>Euphydryas</taxon>
    </lineage>
</organism>
<dbReference type="Proteomes" id="UP001153954">
    <property type="component" value="Unassembled WGS sequence"/>
</dbReference>
<evidence type="ECO:0000256" key="8">
    <source>
        <dbReference type="SAM" id="Phobius"/>
    </source>
</evidence>
<dbReference type="PROSITE" id="PS50850">
    <property type="entry name" value="MFS"/>
    <property type="match status" value="1"/>
</dbReference>
<dbReference type="InterPro" id="IPR050549">
    <property type="entry name" value="MFS_Trehalose_Transporter"/>
</dbReference>
<evidence type="ECO:0000259" key="9">
    <source>
        <dbReference type="PROSITE" id="PS50850"/>
    </source>
</evidence>
<feature type="transmembrane region" description="Helical" evidence="8">
    <location>
        <begin position="12"/>
        <end position="37"/>
    </location>
</feature>
<feature type="domain" description="Major facilitator superfamily (MFS) profile" evidence="9">
    <location>
        <begin position="16"/>
        <end position="450"/>
    </location>
</feature>
<evidence type="ECO:0000256" key="7">
    <source>
        <dbReference type="ARBA" id="ARBA00023136"/>
    </source>
</evidence>
<evidence type="ECO:0000313" key="11">
    <source>
        <dbReference type="Proteomes" id="UP001153954"/>
    </source>
</evidence>
<dbReference type="FunFam" id="1.20.1250.20:FF:000218">
    <property type="entry name" value="facilitated trehalose transporter Tret1"/>
    <property type="match status" value="1"/>
</dbReference>
<feature type="transmembrane region" description="Helical" evidence="8">
    <location>
        <begin position="359"/>
        <end position="383"/>
    </location>
</feature>
<evidence type="ECO:0000313" key="10">
    <source>
        <dbReference type="EMBL" id="CAH2099331.1"/>
    </source>
</evidence>
<dbReference type="InterPro" id="IPR036259">
    <property type="entry name" value="MFS_trans_sf"/>
</dbReference>
<keyword evidence="4" id="KW-0762">Sugar transport</keyword>
<gene>
    <name evidence="10" type="ORF">EEDITHA_LOCUS14325</name>
</gene>
<feature type="transmembrane region" description="Helical" evidence="8">
    <location>
        <begin position="428"/>
        <end position="446"/>
    </location>
</feature>
<keyword evidence="3" id="KW-1003">Cell membrane</keyword>
<dbReference type="AlphaFoldDB" id="A0AAU9UIA3"/>
<feature type="transmembrane region" description="Helical" evidence="8">
    <location>
        <begin position="270"/>
        <end position="292"/>
    </location>
</feature>
<feature type="transmembrane region" description="Helical" evidence="8">
    <location>
        <begin position="144"/>
        <end position="166"/>
    </location>
</feature>
<evidence type="ECO:0000256" key="5">
    <source>
        <dbReference type="ARBA" id="ARBA00022692"/>
    </source>
</evidence>
<evidence type="ECO:0000256" key="1">
    <source>
        <dbReference type="ARBA" id="ARBA00004651"/>
    </source>
</evidence>
<feature type="transmembrane region" description="Helical" evidence="8">
    <location>
        <begin position="298"/>
        <end position="319"/>
    </location>
</feature>
<keyword evidence="6 8" id="KW-1133">Transmembrane helix</keyword>
<protein>
    <recommendedName>
        <fullName evidence="9">Major facilitator superfamily (MFS) profile domain-containing protein</fullName>
    </recommendedName>
</protein>
<name>A0AAU9UIA3_EUPED</name>
<dbReference type="InterPro" id="IPR005828">
    <property type="entry name" value="MFS_sugar_transport-like"/>
</dbReference>
<dbReference type="EMBL" id="CAKOGL010000021">
    <property type="protein sequence ID" value="CAH2099331.1"/>
    <property type="molecule type" value="Genomic_DNA"/>
</dbReference>
<proteinExistence type="predicted"/>
<feature type="transmembrane region" description="Helical" evidence="8">
    <location>
        <begin position="172"/>
        <end position="190"/>
    </location>
</feature>
<evidence type="ECO:0000256" key="3">
    <source>
        <dbReference type="ARBA" id="ARBA00022475"/>
    </source>
</evidence>
<keyword evidence="7 8" id="KW-0472">Membrane</keyword>
<feature type="transmembrane region" description="Helical" evidence="8">
    <location>
        <begin position="112"/>
        <end position="132"/>
    </location>
</feature>
<dbReference type="PROSITE" id="PS51257">
    <property type="entry name" value="PROKAR_LIPOPROTEIN"/>
    <property type="match status" value="1"/>
</dbReference>
<feature type="transmembrane region" description="Helical" evidence="8">
    <location>
        <begin position="57"/>
        <end position="75"/>
    </location>
</feature>
<dbReference type="Pfam" id="PF00083">
    <property type="entry name" value="Sugar_tr"/>
    <property type="match status" value="1"/>
</dbReference>
<evidence type="ECO:0000256" key="6">
    <source>
        <dbReference type="ARBA" id="ARBA00022989"/>
    </source>
</evidence>
<dbReference type="PANTHER" id="PTHR48021:SF68">
    <property type="entry name" value="MAJOR FACILITATOR SUPERFAMILY (MFS) PROFILE DOMAIN-CONTAINING PROTEIN"/>
    <property type="match status" value="1"/>
</dbReference>
<feature type="transmembrane region" description="Helical" evidence="8">
    <location>
        <begin position="326"/>
        <end position="347"/>
    </location>
</feature>
<dbReference type="InterPro" id="IPR020846">
    <property type="entry name" value="MFS_dom"/>
</dbReference>
<reference evidence="10" key="1">
    <citation type="submission" date="2022-03" db="EMBL/GenBank/DDBJ databases">
        <authorList>
            <person name="Tunstrom K."/>
        </authorList>
    </citation>
    <scope>NUCLEOTIDE SEQUENCE</scope>
</reference>
<keyword evidence="11" id="KW-1185">Reference proteome</keyword>
<comment type="subcellular location">
    <subcellularLocation>
        <location evidence="1">Cell membrane</location>
        <topology evidence="1">Multi-pass membrane protein</topology>
    </subcellularLocation>
</comment>
<dbReference type="GO" id="GO:0022857">
    <property type="term" value="F:transmembrane transporter activity"/>
    <property type="evidence" value="ECO:0007669"/>
    <property type="project" value="InterPro"/>
</dbReference>
<evidence type="ECO:0000256" key="4">
    <source>
        <dbReference type="ARBA" id="ARBA00022597"/>
    </source>
</evidence>
<evidence type="ECO:0000256" key="2">
    <source>
        <dbReference type="ARBA" id="ARBA00022448"/>
    </source>
</evidence>
<accession>A0AAU9UIA3</accession>
<dbReference type="SUPFAM" id="SSF103473">
    <property type="entry name" value="MFS general substrate transporter"/>
    <property type="match status" value="1"/>
</dbReference>
<feature type="transmembrane region" description="Helical" evidence="8">
    <location>
        <begin position="87"/>
        <end position="106"/>
    </location>
</feature>
<dbReference type="PANTHER" id="PTHR48021">
    <property type="match status" value="1"/>
</dbReference>
<sequence length="502" mass="56457">MEKGKNNRITPFMKQCFVTAAVGINIIGFGCVVGFPAVLLPQVLEKDSPVTLTKESASWIVAVLALSILSGNLITPPIMDRLGRKTTHYALTVMFLISWIITIMATSATTLIFGRLLHGIAGGLLTTLRSILIGEYTSPRNRGAFLTIVSLSQAFGVFFVHLVGSLLSWQKTALICIFFPFISLIMIIYSPESPSWLLSRGRYDECRQVFSWLRGNEEDHELEDMIEARLAYEKAAIQDYKKQNWFIKLSKIIRRKEFYKPIIIMIHSNIIMQFTAGPIAPYSTVIIALLMGPKANPYFWMVFLDTQRLILNTIAIYIIHRVKRRVIISTTGLLSVGSHFAIAIYIYCRIRGWSYDAVWLPALLINIQYLAVAMGTVPMTQVIGGEVFPLEYRSIGGTISLAVGGGVLFLVLKTFPTLINNVGLHGTYIIYGGIILVNLLIMLILLPETKGKTLQQIEDEFRGRPLRRDELEAKQSLQSNPVEIYKRKLSERRRSSVSFILT</sequence>
<feature type="transmembrane region" description="Helical" evidence="8">
    <location>
        <begin position="395"/>
        <end position="416"/>
    </location>
</feature>
<comment type="caution">
    <text evidence="10">The sequence shown here is derived from an EMBL/GenBank/DDBJ whole genome shotgun (WGS) entry which is preliminary data.</text>
</comment>
<keyword evidence="5 8" id="KW-0812">Transmembrane</keyword>
<dbReference type="GO" id="GO:0005886">
    <property type="term" value="C:plasma membrane"/>
    <property type="evidence" value="ECO:0007669"/>
    <property type="project" value="UniProtKB-SubCell"/>
</dbReference>
<dbReference type="InterPro" id="IPR005829">
    <property type="entry name" value="Sugar_transporter_CS"/>
</dbReference>